<feature type="chain" id="PRO_5021475304" evidence="2">
    <location>
        <begin position="23"/>
        <end position="410"/>
    </location>
</feature>
<evidence type="ECO:0000313" key="4">
    <source>
        <dbReference type="EMBL" id="TGA84981.1"/>
    </source>
</evidence>
<dbReference type="InterPro" id="IPR018711">
    <property type="entry name" value="NAGPA"/>
</dbReference>
<comment type="caution">
    <text evidence="4">The sequence shown here is derived from an EMBL/GenBank/DDBJ whole genome shotgun (WGS) entry which is preliminary data.</text>
</comment>
<sequence>MRVAWALVSAWAALAGAGLAGAAPAQGATPAPRFTAEHTLAPGVAYREFTWPASHGTVYGHLVTVDLRAPGVSLDLVYPGAVGARAAVSRLADARGAVAAVNGDFFHISETQHPGVPATGAPVGPAVSGGRQLKAAVPAGQRFGPALPPGAGTEDVIGVGMDRRARLDRLTLRGQVRTRLGTLPLSGLNQYAVAVDGIGAFTSDWGGASRVRATCGTDTQRSAPCSSETFEVVVRNGRVAQVADSPGEGPVTRDSVVLVGREAGARRLRQLRVGDRVRVERQLTDTGRSPLAFAVGGFPIVRADHRLDGLDTVTAAVRTSAGIGDGGRRFYLLALDGGPEYRSGLTVAELAEVMLELGADDAVNLDGGGSSTLAVRGPGESGSTARNHPSGGMERPVANGIAVFAPQQSR</sequence>
<keyword evidence="5" id="KW-1185">Reference proteome</keyword>
<evidence type="ECO:0000256" key="2">
    <source>
        <dbReference type="SAM" id="SignalP"/>
    </source>
</evidence>
<feature type="signal peptide" evidence="2">
    <location>
        <begin position="1"/>
        <end position="22"/>
    </location>
</feature>
<organism evidence="4 5">
    <name type="scientific">Streptomyces palmae</name>
    <dbReference type="NCBI Taxonomy" id="1701085"/>
    <lineage>
        <taxon>Bacteria</taxon>
        <taxon>Bacillati</taxon>
        <taxon>Actinomycetota</taxon>
        <taxon>Actinomycetes</taxon>
        <taxon>Kitasatosporales</taxon>
        <taxon>Streptomycetaceae</taxon>
        <taxon>Streptomyces</taxon>
    </lineage>
</organism>
<feature type="region of interest" description="Disordered" evidence="1">
    <location>
        <begin position="371"/>
        <end position="396"/>
    </location>
</feature>
<dbReference type="OrthoDB" id="9809781at2"/>
<dbReference type="RefSeq" id="WP_135342455.1">
    <property type="nucleotide sequence ID" value="NZ_JBHLTX010000060.1"/>
</dbReference>
<dbReference type="AlphaFoldDB" id="A0A4Z0FU27"/>
<keyword evidence="2" id="KW-0732">Signal</keyword>
<keyword evidence="4" id="KW-0326">Glycosidase</keyword>
<reference evidence="4 5" key="1">
    <citation type="submission" date="2019-03" db="EMBL/GenBank/DDBJ databases">
        <authorList>
            <person name="Gonzalez-Pimentel J.L."/>
        </authorList>
    </citation>
    <scope>NUCLEOTIDE SEQUENCE [LARGE SCALE GENOMIC DNA]</scope>
    <source>
        <strain evidence="4 5">JCM 31289</strain>
    </source>
</reference>
<dbReference type="PANTHER" id="PTHR40446:SF2">
    <property type="entry name" value="N-ACETYLGLUCOSAMINE-1-PHOSPHODIESTER ALPHA-N-ACETYLGLUCOSAMINIDASE"/>
    <property type="match status" value="1"/>
</dbReference>
<evidence type="ECO:0000259" key="3">
    <source>
        <dbReference type="Pfam" id="PF09992"/>
    </source>
</evidence>
<proteinExistence type="predicted"/>
<dbReference type="Pfam" id="PF09992">
    <property type="entry name" value="NAGPA"/>
    <property type="match status" value="1"/>
</dbReference>
<dbReference type="EMBL" id="SRID01000580">
    <property type="protein sequence ID" value="TGA84981.1"/>
    <property type="molecule type" value="Genomic_DNA"/>
</dbReference>
<keyword evidence="4" id="KW-0378">Hydrolase</keyword>
<feature type="domain" description="Phosphodiester glycosidase" evidence="3">
    <location>
        <begin position="231"/>
        <end position="404"/>
    </location>
</feature>
<evidence type="ECO:0000256" key="1">
    <source>
        <dbReference type="SAM" id="MobiDB-lite"/>
    </source>
</evidence>
<protein>
    <submittedName>
        <fullName evidence="4">Phosphodiester glycosidase family protein</fullName>
    </submittedName>
</protein>
<name>A0A4Z0FU27_9ACTN</name>
<gene>
    <name evidence="4" type="ORF">E4099_31165</name>
</gene>
<dbReference type="GO" id="GO:0016798">
    <property type="term" value="F:hydrolase activity, acting on glycosyl bonds"/>
    <property type="evidence" value="ECO:0007669"/>
    <property type="project" value="UniProtKB-KW"/>
</dbReference>
<accession>A0A4Z0FU27</accession>
<dbReference type="Proteomes" id="UP000297948">
    <property type="component" value="Unassembled WGS sequence"/>
</dbReference>
<evidence type="ECO:0000313" key="5">
    <source>
        <dbReference type="Proteomes" id="UP000297948"/>
    </source>
</evidence>
<dbReference type="PANTHER" id="PTHR40446">
    <property type="entry name" value="N-ACETYLGLUCOSAMINE-1-PHOSPHODIESTER ALPHA-N-ACETYLGLUCOSAMINIDASE"/>
    <property type="match status" value="1"/>
</dbReference>